<reference evidence="3" key="1">
    <citation type="submission" date="2023-07" db="EMBL/GenBank/DDBJ databases">
        <title>Sorghum-associated microbial communities from plants grown in Nebraska, USA.</title>
        <authorList>
            <person name="Schachtman D."/>
        </authorList>
    </citation>
    <scope>NUCLEOTIDE SEQUENCE</scope>
    <source>
        <strain evidence="3">DS1061</strain>
    </source>
</reference>
<evidence type="ECO:0000313" key="4">
    <source>
        <dbReference type="Proteomes" id="UP001229486"/>
    </source>
</evidence>
<dbReference type="PANTHER" id="PTHR43157:SF31">
    <property type="entry name" value="PHOSPHATIDYLINOSITOL-GLYCAN BIOSYNTHESIS CLASS F PROTEIN"/>
    <property type="match status" value="1"/>
</dbReference>
<dbReference type="CDD" id="cd05327">
    <property type="entry name" value="retinol-DH_like_SDR_c_like"/>
    <property type="match status" value="1"/>
</dbReference>
<protein>
    <submittedName>
        <fullName evidence="3">NAD(P)-dependent dehydrogenase (Short-subunit alcohol dehydrogenase family)</fullName>
    </submittedName>
</protein>
<name>A0AB73IRN8_9BURK</name>
<proteinExistence type="predicted"/>
<comment type="caution">
    <text evidence="3">The sequence shown here is derived from an EMBL/GenBank/DDBJ whole genome shotgun (WGS) entry which is preliminary data.</text>
</comment>
<dbReference type="InterPro" id="IPR036291">
    <property type="entry name" value="NAD(P)-bd_dom_sf"/>
</dbReference>
<dbReference type="RefSeq" id="WP_392396498.1">
    <property type="nucleotide sequence ID" value="NZ_JAURTK010000051.1"/>
</dbReference>
<organism evidence="3 4">
    <name type="scientific">Paraburkholderia caledonica</name>
    <dbReference type="NCBI Taxonomy" id="134536"/>
    <lineage>
        <taxon>Bacteria</taxon>
        <taxon>Pseudomonadati</taxon>
        <taxon>Pseudomonadota</taxon>
        <taxon>Betaproteobacteria</taxon>
        <taxon>Burkholderiales</taxon>
        <taxon>Burkholderiaceae</taxon>
        <taxon>Paraburkholderia</taxon>
    </lineage>
</organism>
<evidence type="ECO:0000256" key="1">
    <source>
        <dbReference type="ARBA" id="ARBA00023002"/>
    </source>
</evidence>
<gene>
    <name evidence="3" type="ORF">J2793_007492</name>
</gene>
<dbReference type="GO" id="GO:0016491">
    <property type="term" value="F:oxidoreductase activity"/>
    <property type="evidence" value="ECO:0007669"/>
    <property type="project" value="UniProtKB-KW"/>
</dbReference>
<dbReference type="InterPro" id="IPR002347">
    <property type="entry name" value="SDR_fam"/>
</dbReference>
<dbReference type="Pfam" id="PF00106">
    <property type="entry name" value="adh_short"/>
    <property type="match status" value="1"/>
</dbReference>
<sequence>MFKDANELWKASDLPNLQGRLTVITGTGGLGYECALAMARAGAEVILAGRSEQKGRDAIFKIRTHVPSANVWFEELDLADLASITAFGRRMLERNRAIHVLINNAAVIMSPKRQATKDGFELHFGTNHLGHFALTMHLMPLLRKAKDARVVTVAALAANAATIDFEDLQQERRYRSMKAYGQSKLANILFALELHRRSTAGNWGVASIAVHPGLSRTDLSGLKADNTRGNKMPFLLRLIGPIMLSSASQGARPTLFAATSPDVESGKYYGPGGFGEIRGVPAPAKLPSAATDEAVAKQLWAISKKMTQIKCPG</sequence>
<dbReference type="NCBIfam" id="NF004846">
    <property type="entry name" value="PRK06197.1"/>
    <property type="match status" value="1"/>
</dbReference>
<dbReference type="PRINTS" id="PR00081">
    <property type="entry name" value="GDHRDH"/>
</dbReference>
<dbReference type="NCBIfam" id="NF004513">
    <property type="entry name" value="PRK05854.1"/>
    <property type="match status" value="1"/>
</dbReference>
<dbReference type="Gene3D" id="3.40.50.720">
    <property type="entry name" value="NAD(P)-binding Rossmann-like Domain"/>
    <property type="match status" value="1"/>
</dbReference>
<dbReference type="PANTHER" id="PTHR43157">
    <property type="entry name" value="PHOSPHATIDYLINOSITOL-GLYCAN BIOSYNTHESIS CLASS F PROTEIN-RELATED"/>
    <property type="match status" value="1"/>
</dbReference>
<dbReference type="InterPro" id="IPR057326">
    <property type="entry name" value="KR_dom"/>
</dbReference>
<dbReference type="SUPFAM" id="SSF51735">
    <property type="entry name" value="NAD(P)-binding Rossmann-fold domains"/>
    <property type="match status" value="1"/>
</dbReference>
<accession>A0AB73IRN8</accession>
<dbReference type="Proteomes" id="UP001229486">
    <property type="component" value="Unassembled WGS sequence"/>
</dbReference>
<dbReference type="SMART" id="SM00822">
    <property type="entry name" value="PKS_KR"/>
    <property type="match status" value="1"/>
</dbReference>
<dbReference type="AlphaFoldDB" id="A0AB73IRN8"/>
<dbReference type="EMBL" id="JAURTK010000051">
    <property type="protein sequence ID" value="MDP9652017.1"/>
    <property type="molecule type" value="Genomic_DNA"/>
</dbReference>
<feature type="domain" description="Ketoreductase" evidence="2">
    <location>
        <begin position="20"/>
        <end position="166"/>
    </location>
</feature>
<evidence type="ECO:0000313" key="3">
    <source>
        <dbReference type="EMBL" id="MDP9652017.1"/>
    </source>
</evidence>
<evidence type="ECO:0000259" key="2">
    <source>
        <dbReference type="SMART" id="SM00822"/>
    </source>
</evidence>
<keyword evidence="1" id="KW-0560">Oxidoreductase</keyword>